<keyword evidence="1" id="KW-0732">Signal</keyword>
<sequence>MDKISKSAVALLLALLALSSICSWSLLAEARVTQFSAIQGAKPNFEKTIIHYNQSIVRRRSMKGDPPGLVLSPQLNPAPHQFQQNL</sequence>
<dbReference type="AlphaFoldDB" id="A0AAV5MIU4"/>
<dbReference type="EMBL" id="BPVZ01000299">
    <property type="protein sequence ID" value="GKV49427.1"/>
    <property type="molecule type" value="Genomic_DNA"/>
</dbReference>
<evidence type="ECO:0000313" key="3">
    <source>
        <dbReference type="Proteomes" id="UP001054252"/>
    </source>
</evidence>
<reference evidence="2 3" key="1">
    <citation type="journal article" date="2021" name="Commun. Biol.">
        <title>The genome of Shorea leprosula (Dipterocarpaceae) highlights the ecological relevance of drought in aseasonal tropical rainforests.</title>
        <authorList>
            <person name="Ng K.K.S."/>
            <person name="Kobayashi M.J."/>
            <person name="Fawcett J.A."/>
            <person name="Hatakeyama M."/>
            <person name="Paape T."/>
            <person name="Ng C.H."/>
            <person name="Ang C.C."/>
            <person name="Tnah L.H."/>
            <person name="Lee C.T."/>
            <person name="Nishiyama T."/>
            <person name="Sese J."/>
            <person name="O'Brien M.J."/>
            <person name="Copetti D."/>
            <person name="Mohd Noor M.I."/>
            <person name="Ong R.C."/>
            <person name="Putra M."/>
            <person name="Sireger I.Z."/>
            <person name="Indrioko S."/>
            <person name="Kosugi Y."/>
            <person name="Izuno A."/>
            <person name="Isagi Y."/>
            <person name="Lee S.L."/>
            <person name="Shimizu K.K."/>
        </authorList>
    </citation>
    <scope>NUCLEOTIDE SEQUENCE [LARGE SCALE GENOMIC DNA]</scope>
    <source>
        <strain evidence="2">214</strain>
    </source>
</reference>
<gene>
    <name evidence="2" type="ORF">SLEP1_g56177</name>
</gene>
<evidence type="ECO:0008006" key="4">
    <source>
        <dbReference type="Google" id="ProtNLM"/>
    </source>
</evidence>
<name>A0AAV5MIU4_9ROSI</name>
<evidence type="ECO:0000256" key="1">
    <source>
        <dbReference type="SAM" id="SignalP"/>
    </source>
</evidence>
<accession>A0AAV5MIU4</accession>
<feature type="signal peptide" evidence="1">
    <location>
        <begin position="1"/>
        <end position="30"/>
    </location>
</feature>
<proteinExistence type="predicted"/>
<dbReference type="Proteomes" id="UP001054252">
    <property type="component" value="Unassembled WGS sequence"/>
</dbReference>
<feature type="chain" id="PRO_5043921468" description="Transmembrane protein" evidence="1">
    <location>
        <begin position="31"/>
        <end position="86"/>
    </location>
</feature>
<organism evidence="2 3">
    <name type="scientific">Rubroshorea leprosula</name>
    <dbReference type="NCBI Taxonomy" id="152421"/>
    <lineage>
        <taxon>Eukaryota</taxon>
        <taxon>Viridiplantae</taxon>
        <taxon>Streptophyta</taxon>
        <taxon>Embryophyta</taxon>
        <taxon>Tracheophyta</taxon>
        <taxon>Spermatophyta</taxon>
        <taxon>Magnoliopsida</taxon>
        <taxon>eudicotyledons</taxon>
        <taxon>Gunneridae</taxon>
        <taxon>Pentapetalae</taxon>
        <taxon>rosids</taxon>
        <taxon>malvids</taxon>
        <taxon>Malvales</taxon>
        <taxon>Dipterocarpaceae</taxon>
        <taxon>Rubroshorea</taxon>
    </lineage>
</organism>
<protein>
    <recommendedName>
        <fullName evidence="4">Transmembrane protein</fullName>
    </recommendedName>
</protein>
<keyword evidence="3" id="KW-1185">Reference proteome</keyword>
<comment type="caution">
    <text evidence="2">The sequence shown here is derived from an EMBL/GenBank/DDBJ whole genome shotgun (WGS) entry which is preliminary data.</text>
</comment>
<evidence type="ECO:0000313" key="2">
    <source>
        <dbReference type="EMBL" id="GKV49427.1"/>
    </source>
</evidence>